<proteinExistence type="predicted"/>
<keyword evidence="1" id="KW-0812">Transmembrane</keyword>
<feature type="transmembrane region" description="Helical" evidence="1">
    <location>
        <begin position="29"/>
        <end position="53"/>
    </location>
</feature>
<protein>
    <submittedName>
        <fullName evidence="2">Transporter C5D6.04</fullName>
    </submittedName>
</protein>
<keyword evidence="1" id="KW-1133">Transmembrane helix</keyword>
<evidence type="ECO:0000313" key="2">
    <source>
        <dbReference type="EMBL" id="CAK9018933.1"/>
    </source>
</evidence>
<accession>A0ABP0JXT6</accession>
<gene>
    <name evidence="2" type="ORF">SCF082_LOCUS14299</name>
</gene>
<dbReference type="Proteomes" id="UP001642464">
    <property type="component" value="Unassembled WGS sequence"/>
</dbReference>
<comment type="caution">
    <text evidence="2">The sequence shown here is derived from an EMBL/GenBank/DDBJ whole genome shotgun (WGS) entry which is preliminary data.</text>
</comment>
<organism evidence="2 3">
    <name type="scientific">Durusdinium trenchii</name>
    <dbReference type="NCBI Taxonomy" id="1381693"/>
    <lineage>
        <taxon>Eukaryota</taxon>
        <taxon>Sar</taxon>
        <taxon>Alveolata</taxon>
        <taxon>Dinophyceae</taxon>
        <taxon>Suessiales</taxon>
        <taxon>Symbiodiniaceae</taxon>
        <taxon>Durusdinium</taxon>
    </lineage>
</organism>
<keyword evidence="1" id="KW-0472">Membrane</keyword>
<keyword evidence="3" id="KW-1185">Reference proteome</keyword>
<evidence type="ECO:0000256" key="1">
    <source>
        <dbReference type="SAM" id="Phobius"/>
    </source>
</evidence>
<dbReference type="EMBL" id="CAXAMM010008936">
    <property type="protein sequence ID" value="CAK9018933.1"/>
    <property type="molecule type" value="Genomic_DNA"/>
</dbReference>
<name>A0ABP0JXT6_9DINO</name>
<reference evidence="2 3" key="1">
    <citation type="submission" date="2024-02" db="EMBL/GenBank/DDBJ databases">
        <authorList>
            <person name="Chen Y."/>
            <person name="Shah S."/>
            <person name="Dougan E. K."/>
            <person name="Thang M."/>
            <person name="Chan C."/>
        </authorList>
    </citation>
    <scope>NUCLEOTIDE SEQUENCE [LARGE SCALE GENOMIC DNA]</scope>
</reference>
<sequence length="119" mass="12554">MGTAILTAILGFIPGLKWCFVSGALSSVFGAMSALGTAGPAISLLSVGALFVADGLPRPSVVGYAPLCAARQRVLLEGLVCCRPHHGCFDCGPKGSQWLFMVHFQMVLGRYLSDFMTFV</sequence>
<evidence type="ECO:0000313" key="3">
    <source>
        <dbReference type="Proteomes" id="UP001642464"/>
    </source>
</evidence>